<sequence length="399" mass="45086">MCFILSHSCSGGLVQHKCSRKYTLLGKDTRKSILEKWKHLGILFTNGSGRVYFQRTTRCSTENQTQGETEKKKPGKLLFPNVRYYLTKNKSNTISHLPLVKGQSTDEILGSTQRILLDHRGVVYTQKSTLNMEEGQIAALETKNIHSDKTTTRKFFGVWTVDSELHVTPASSLLPQSSPITSLYTTKKGVVLGVLQSTDDDEYIPILWMASYGTCGNDTECFLVGISIVDLKRFQQGTVDQLVGLFASQFQVEAKNLQVLVGMPPSMNFPRASGKQVLELFECERWKMTRQFQFVHMVGKKHTEQLVISKRRNSLRKDSEVLARRTLESIQWKVDISRLVAERLRYLGIVVLNHTFPVSLLDNTHSESDSCIETNKTSEIQLTETSFTKNILSAAISIP</sequence>
<dbReference type="EMBL" id="BQMJ01000065">
    <property type="protein sequence ID" value="GJQ15174.1"/>
    <property type="molecule type" value="Genomic_DNA"/>
</dbReference>
<protein>
    <submittedName>
        <fullName evidence="1">Uncharacterized protein</fullName>
    </submittedName>
</protein>
<reference evidence="1" key="1">
    <citation type="journal article" date="2022" name="Proc. Natl. Acad. Sci. U.S.A.">
        <title>Life cycle and functional genomics of the unicellular red alga Galdieria for elucidating algal and plant evolution and industrial use.</title>
        <authorList>
            <person name="Hirooka S."/>
            <person name="Itabashi T."/>
            <person name="Ichinose T.M."/>
            <person name="Onuma R."/>
            <person name="Fujiwara T."/>
            <person name="Yamashita S."/>
            <person name="Jong L.W."/>
            <person name="Tomita R."/>
            <person name="Iwane A.H."/>
            <person name="Miyagishima S.Y."/>
        </authorList>
    </citation>
    <scope>NUCLEOTIDE SEQUENCE</scope>
    <source>
        <strain evidence="1">NBRC 102759</strain>
    </source>
</reference>
<evidence type="ECO:0000313" key="1">
    <source>
        <dbReference type="EMBL" id="GJQ15174.1"/>
    </source>
</evidence>
<organism evidence="1 2">
    <name type="scientific">Galdieria partita</name>
    <dbReference type="NCBI Taxonomy" id="83374"/>
    <lineage>
        <taxon>Eukaryota</taxon>
        <taxon>Rhodophyta</taxon>
        <taxon>Bangiophyceae</taxon>
        <taxon>Galdieriales</taxon>
        <taxon>Galdieriaceae</taxon>
        <taxon>Galdieria</taxon>
    </lineage>
</organism>
<dbReference type="Proteomes" id="UP001061958">
    <property type="component" value="Unassembled WGS sequence"/>
</dbReference>
<name>A0A9C7UTE7_9RHOD</name>
<gene>
    <name evidence="1" type="ORF">GpartN1_g6965.t1</name>
</gene>
<comment type="caution">
    <text evidence="1">The sequence shown here is derived from an EMBL/GenBank/DDBJ whole genome shotgun (WGS) entry which is preliminary data.</text>
</comment>
<dbReference type="OrthoDB" id="10342561at2759"/>
<keyword evidence="2" id="KW-1185">Reference proteome</keyword>
<proteinExistence type="predicted"/>
<evidence type="ECO:0000313" key="2">
    <source>
        <dbReference type="Proteomes" id="UP001061958"/>
    </source>
</evidence>
<dbReference type="AlphaFoldDB" id="A0A9C7UTE7"/>
<reference evidence="1" key="2">
    <citation type="submission" date="2022-01" db="EMBL/GenBank/DDBJ databases">
        <authorList>
            <person name="Hirooka S."/>
            <person name="Miyagishima S.Y."/>
        </authorList>
    </citation>
    <scope>NUCLEOTIDE SEQUENCE</scope>
    <source>
        <strain evidence="1">NBRC 102759</strain>
    </source>
</reference>
<accession>A0A9C7UTE7</accession>